<feature type="domain" description="DnaT DNA-binding" evidence="2">
    <location>
        <begin position="184"/>
        <end position="254"/>
    </location>
</feature>
<accession>A0A839T2J0</accession>
<dbReference type="EMBL" id="JACHXI010000009">
    <property type="protein sequence ID" value="MBB3103767.1"/>
    <property type="molecule type" value="Genomic_DNA"/>
</dbReference>
<keyword evidence="4" id="KW-1185">Reference proteome</keyword>
<evidence type="ECO:0000313" key="3">
    <source>
        <dbReference type="EMBL" id="MBB3103767.1"/>
    </source>
</evidence>
<dbReference type="Proteomes" id="UP000549250">
    <property type="component" value="Unassembled WGS sequence"/>
</dbReference>
<dbReference type="Pfam" id="PF17948">
    <property type="entry name" value="DnaT"/>
    <property type="match status" value="1"/>
</dbReference>
<dbReference type="InterPro" id="IPR040480">
    <property type="entry name" value="DnaT_DNA_bind"/>
</dbReference>
<evidence type="ECO:0000313" key="4">
    <source>
        <dbReference type="Proteomes" id="UP000549250"/>
    </source>
</evidence>
<dbReference type="RefSeq" id="WP_183166675.1">
    <property type="nucleotide sequence ID" value="NZ_JACHXI010000009.1"/>
</dbReference>
<dbReference type="Gene3D" id="1.10.8.1180">
    <property type="match status" value="1"/>
</dbReference>
<protein>
    <recommendedName>
        <fullName evidence="2">DnaT DNA-binding domain-containing protein</fullName>
    </recommendedName>
</protein>
<reference evidence="3 4" key="1">
    <citation type="submission" date="2020-08" db="EMBL/GenBank/DDBJ databases">
        <title>Genomic Encyclopedia of Type Strains, Phase III (KMG-III): the genomes of soil and plant-associated and newly described type strains.</title>
        <authorList>
            <person name="Whitman W."/>
        </authorList>
    </citation>
    <scope>NUCLEOTIDE SEQUENCE [LARGE SCALE GENOMIC DNA]</scope>
    <source>
        <strain evidence="3 4">CECT 4462</strain>
    </source>
</reference>
<dbReference type="AlphaFoldDB" id="A0A839T2J0"/>
<gene>
    <name evidence="3" type="ORF">FHR87_002164</name>
</gene>
<evidence type="ECO:0000256" key="1">
    <source>
        <dbReference type="SAM" id="MobiDB-lite"/>
    </source>
</evidence>
<organism evidence="3 4">
    <name type="scientific">Azomonas macrocytogenes</name>
    <name type="common">Azotobacter macrocytogenes</name>
    <dbReference type="NCBI Taxonomy" id="69962"/>
    <lineage>
        <taxon>Bacteria</taxon>
        <taxon>Pseudomonadati</taxon>
        <taxon>Pseudomonadota</taxon>
        <taxon>Gammaproteobacteria</taxon>
        <taxon>Pseudomonadales</taxon>
        <taxon>Pseudomonadaceae</taxon>
        <taxon>Azomonas</taxon>
    </lineage>
</organism>
<name>A0A839T2J0_AZOMA</name>
<feature type="region of interest" description="Disordered" evidence="1">
    <location>
        <begin position="104"/>
        <end position="171"/>
    </location>
</feature>
<feature type="compositionally biased region" description="Low complexity" evidence="1">
    <location>
        <begin position="117"/>
        <end position="133"/>
    </location>
</feature>
<comment type="caution">
    <text evidence="3">The sequence shown here is derived from an EMBL/GenBank/DDBJ whole genome shotgun (WGS) entry which is preliminary data.</text>
</comment>
<proteinExistence type="predicted"/>
<evidence type="ECO:0000259" key="2">
    <source>
        <dbReference type="Pfam" id="PF17948"/>
    </source>
</evidence>
<sequence>MGGLMPAIRIGDTEWELLAGEPAELLKLYCALKRRMDFATGIAGHKTLLNETVLREGFTVDPIPGRAKPKPITREMYRSAIRRLEKLGLLVSIGNLVFEFPHARRDSPSKTATTELQPEQQPQQQPAGNPLQPSSGAACSELAAELQPEQEPELSASSNLLPVSGKDNPTAHNAREDFAVARRFPMHDNWEPDRETFTAVLFRNGLANQRFHPDQLLEFRSYWIARPEKHQSQAQWEHQLAQQLKYTHRYQQTEGQNHGTRGRTPAWRTRNAVDILNDDNW</sequence>